<reference evidence="2" key="1">
    <citation type="submission" date="2019-11" db="EMBL/GenBank/DDBJ databases">
        <authorList>
            <person name="Feng L."/>
        </authorList>
    </citation>
    <scope>NUCLEOTIDE SEQUENCE</scope>
    <source>
        <strain evidence="2">VparvulaLFYP99</strain>
    </source>
</reference>
<name>A0A6N3BJL3_VEIPA</name>
<protein>
    <recommendedName>
        <fullName evidence="3">Gram-negative bacterial tonB protein</fullName>
    </recommendedName>
</protein>
<sequence length="131" mass="14450">MFNRVILLALLVSAMSPISSIAAEVKPADKRNYELQQQISYNVIIPPEAFETSADGTLIVPIEVKTDDKGNIVAVEAGPNNWKLDREAYPIFEEAAKEAAWNTKHVDTDEALVVTIPVSIVMLPDTNSKKR</sequence>
<keyword evidence="1" id="KW-0732">Signal</keyword>
<dbReference type="EMBL" id="CACRUG010000006">
    <property type="protein sequence ID" value="VYU02838.1"/>
    <property type="molecule type" value="Genomic_DNA"/>
</dbReference>
<organism evidence="2">
    <name type="scientific">Veillonella parvula</name>
    <name type="common">Staphylococcus parvulus</name>
    <dbReference type="NCBI Taxonomy" id="29466"/>
    <lineage>
        <taxon>Bacteria</taxon>
        <taxon>Bacillati</taxon>
        <taxon>Bacillota</taxon>
        <taxon>Negativicutes</taxon>
        <taxon>Veillonellales</taxon>
        <taxon>Veillonellaceae</taxon>
        <taxon>Veillonella</taxon>
    </lineage>
</organism>
<dbReference type="RefSeq" id="WP_156697331.1">
    <property type="nucleotide sequence ID" value="NZ_CACRUG010000006.1"/>
</dbReference>
<feature type="signal peptide" evidence="1">
    <location>
        <begin position="1"/>
        <end position="22"/>
    </location>
</feature>
<accession>A0A6N3BJL3</accession>
<feature type="chain" id="PRO_5026950361" description="Gram-negative bacterial tonB protein" evidence="1">
    <location>
        <begin position="23"/>
        <end position="131"/>
    </location>
</feature>
<dbReference type="AlphaFoldDB" id="A0A6N3BJL3"/>
<proteinExistence type="predicted"/>
<evidence type="ECO:0000313" key="2">
    <source>
        <dbReference type="EMBL" id="VYU02838.1"/>
    </source>
</evidence>
<evidence type="ECO:0000256" key="1">
    <source>
        <dbReference type="SAM" id="SignalP"/>
    </source>
</evidence>
<gene>
    <name evidence="2" type="ORF">VPLFYP99_01791</name>
</gene>
<evidence type="ECO:0008006" key="3">
    <source>
        <dbReference type="Google" id="ProtNLM"/>
    </source>
</evidence>